<evidence type="ECO:0000313" key="2">
    <source>
        <dbReference type="EMBL" id="KLL11343.1"/>
    </source>
</evidence>
<dbReference type="InterPro" id="IPR003959">
    <property type="entry name" value="ATPase_AAA_core"/>
</dbReference>
<dbReference type="SUPFAM" id="SSF52540">
    <property type="entry name" value="P-loop containing nucleoside triphosphate hydrolases"/>
    <property type="match status" value="1"/>
</dbReference>
<protein>
    <submittedName>
        <fullName evidence="2">ATPase AAA</fullName>
    </submittedName>
</protein>
<dbReference type="InterPro" id="IPR027417">
    <property type="entry name" value="P-loop_NTPase"/>
</dbReference>
<name>A0ABR5F3Y8_9ACTN</name>
<evidence type="ECO:0000313" key="3">
    <source>
        <dbReference type="Proteomes" id="UP000035425"/>
    </source>
</evidence>
<dbReference type="Pfam" id="PF00004">
    <property type="entry name" value="AAA"/>
    <property type="match status" value="1"/>
</dbReference>
<accession>A0ABR5F3Y8</accession>
<keyword evidence="3" id="KW-1185">Reference proteome</keyword>
<dbReference type="Gene3D" id="3.40.50.300">
    <property type="entry name" value="P-loop containing nucleotide triphosphate hydrolases"/>
    <property type="match status" value="1"/>
</dbReference>
<dbReference type="Proteomes" id="UP000035425">
    <property type="component" value="Unassembled WGS sequence"/>
</dbReference>
<gene>
    <name evidence="2" type="ORF">FrCorBMG51_12115</name>
</gene>
<dbReference type="EMBL" id="JWIO01000016">
    <property type="protein sequence ID" value="KLL11343.1"/>
    <property type="molecule type" value="Genomic_DNA"/>
</dbReference>
<proteinExistence type="predicted"/>
<reference evidence="2 3" key="1">
    <citation type="submission" date="2014-12" db="EMBL/GenBank/DDBJ databases">
        <title>Frankia sp. BMG5.1 draft genome.</title>
        <authorList>
            <person name="Gtari M."/>
            <person name="Ghodhbane-Gtari F."/>
            <person name="Nouioui I."/>
            <person name="Ktari A."/>
            <person name="Hezbri K."/>
            <person name="Mimouni W."/>
            <person name="Sbissi I."/>
            <person name="Ayari A."/>
            <person name="Yamanaka T."/>
            <person name="Normand P."/>
            <person name="Tisa L.S."/>
            <person name="Boudabous A."/>
        </authorList>
    </citation>
    <scope>NUCLEOTIDE SEQUENCE [LARGE SCALE GENOMIC DNA]</scope>
    <source>
        <strain evidence="2 3">BMG5.1</strain>
    </source>
</reference>
<evidence type="ECO:0000259" key="1">
    <source>
        <dbReference type="Pfam" id="PF00004"/>
    </source>
</evidence>
<comment type="caution">
    <text evidence="2">The sequence shown here is derived from an EMBL/GenBank/DDBJ whole genome shotgun (WGS) entry which is preliminary data.</text>
</comment>
<organism evidence="2 3">
    <name type="scientific">Protofrankia coriariae</name>
    <dbReference type="NCBI Taxonomy" id="1562887"/>
    <lineage>
        <taxon>Bacteria</taxon>
        <taxon>Bacillati</taxon>
        <taxon>Actinomycetota</taxon>
        <taxon>Actinomycetes</taxon>
        <taxon>Frankiales</taxon>
        <taxon>Frankiaceae</taxon>
        <taxon>Protofrankia</taxon>
    </lineage>
</organism>
<feature type="domain" description="ATPase AAA-type core" evidence="1">
    <location>
        <begin position="39"/>
        <end position="147"/>
    </location>
</feature>
<sequence length="524" mass="57782">MRRFNTAGPCLPEYHYMVPALSRLPEAPGLVEQSGYFVVHAPRQTGKTTALRALARELTTVGRYAALHFSCELGEAVGDDYGAAQLGILGEIRRRAELALPAELHPPVWPQASEADLLAAALAAWARVCPRPLVLFFDEIDALRGQSLISVLRQLRAGFADRPAAFPASVALCGLRDVRDYKAASGGDPSRLGTSSPFNIKLESLRLGDFTPDEVAELYAQHTADTGQEFTPAAVDRAIELTAGQPWLVNALAREIIEKIPVSASETITVDHVDQAKERLILTRATHLDSLAAKLAEPRVRRILEPVLAGTVTNLDTYDDDLTYTRDLGLIAPRNPVRVANPIYQEVIARVLTDGVEAVVFADPRTFVLPDGRFDLAKMLDEFTEFWTESGEILASGRRYPEAAPQFVLMGFLQRVVNGGGYVTREYGIGRGRIDLLIRWPYTTPDGKRHWQREALELKVRRAGEADPLRRGLIQLDGYLDRIHLDYGVLVLFDTRPDAPPITDRTTITTIPSPAGRTITLLRA</sequence>